<dbReference type="CDD" id="cd01127">
    <property type="entry name" value="TrwB_TraG_TraD_VirD4"/>
    <property type="match status" value="1"/>
</dbReference>
<evidence type="ECO:0000256" key="1">
    <source>
        <dbReference type="ARBA" id="ARBA00006474"/>
    </source>
</evidence>
<dbReference type="Pfam" id="PF17854">
    <property type="entry name" value="FtsK_alpha"/>
    <property type="match status" value="1"/>
</dbReference>
<organism evidence="5 6">
    <name type="scientific">Bacteriovorax stolpii</name>
    <name type="common">Bdellovibrio stolpii</name>
    <dbReference type="NCBI Taxonomy" id="960"/>
    <lineage>
        <taxon>Bacteria</taxon>
        <taxon>Pseudomonadati</taxon>
        <taxon>Bdellovibrionota</taxon>
        <taxon>Bacteriovoracia</taxon>
        <taxon>Bacteriovoracales</taxon>
        <taxon>Bacteriovoracaceae</taxon>
        <taxon>Bacteriovorax</taxon>
    </lineage>
</organism>
<dbReference type="GO" id="GO:0003677">
    <property type="term" value="F:DNA binding"/>
    <property type="evidence" value="ECO:0007669"/>
    <property type="project" value="UniProtKB-KW"/>
</dbReference>
<dbReference type="RefSeq" id="WP_102242042.1">
    <property type="nucleotide sequence ID" value="NZ_CP025704.1"/>
</dbReference>
<gene>
    <name evidence="5" type="ORF">C0V70_01235</name>
</gene>
<evidence type="ECO:0000313" key="5">
    <source>
        <dbReference type="EMBL" id="AUN96747.1"/>
    </source>
</evidence>
<dbReference type="InterPro" id="IPR002543">
    <property type="entry name" value="FtsK_dom"/>
</dbReference>
<evidence type="ECO:0000313" key="6">
    <source>
        <dbReference type="Proteomes" id="UP000235584"/>
    </source>
</evidence>
<comment type="similarity">
    <text evidence="1">Belongs to the FtsK/SpoIIIE/SftA family.</text>
</comment>
<protein>
    <submittedName>
        <fullName evidence="5">Cell division protein FtsK</fullName>
    </submittedName>
</protein>
<dbReference type="PANTHER" id="PTHR22683:SF41">
    <property type="entry name" value="DNA TRANSLOCASE FTSK"/>
    <property type="match status" value="1"/>
</dbReference>
<dbReference type="GO" id="GO:0005524">
    <property type="term" value="F:ATP binding"/>
    <property type="evidence" value="ECO:0007669"/>
    <property type="project" value="UniProtKB-UniRule"/>
</dbReference>
<dbReference type="EMBL" id="CP025704">
    <property type="protein sequence ID" value="AUN96747.1"/>
    <property type="molecule type" value="Genomic_DNA"/>
</dbReference>
<sequence>MMNTKILKYELFTLFFLTIITLVVFYYRDTLPDNYLSISSASSSGFFSYYVTSFLNFINYYSGPWVFVPCAIFTSFYVLVFSKRADWIDALNIFSLSIFSLLTIFYFQPSLLGAGLYQILDMTFSAFSMFLVWAAAGTLFLWGAFRGGFTEKVQQATSGFKNFDYKAATAPVQEKFLLLKDKFIKPKAEGEDELEEEMAEESMVAAPAALPMSKAALKAKEAEKASKEEVAPILLPDHSLTAENAEEVKTEAFLVPITEAKKVEPAVVDEDEMEEHLPVVVQSSHDDDEYVDESEISIFKNRAHKVDSFDDDQYYNLVKLGNTKKETKFHQPDEKYFHDIISKIQAKLGEFKIQGQIINVLKGPVVDTFEWELGPGEKVSRLTSIAEDLSLALSGSPIRMVYPMKGRTTVGIEVPRNPRDFIFLDEIIGSKDFTNTSHHLPLAMGKDAFGEPVVVDLAAMPHMLVAGSTGAGKSVFINSVLVSLLIKKSPNQMKLILIDPKQLELALYSRLPHLLMPVITEPKTAATSLLWACQEMDRRYTIMSEFGVRNIEGFNHKLKNAQPQALEKLRKHYEYASEDTYELPFIVIIVDEFADLILSAKGKEIETQINRLAAKARAAGIHLIVATQRPSVDVITGVIKSNFPTRVSFRVTSSQDSRTILNAMGAEKLLGKGDMLYKYGVDTTRIHSAFIDEAEIEALADKLSEMTPEYNPHIMEFLENGGEEEPMAAVTTREGGESSSGGRDDKYDEAVRVVLEHRSASASLLQRRLGVGYNRAANLIEEMEAQGVVGPAQGSKPRKVLMGSESLT</sequence>
<evidence type="ECO:0000256" key="4">
    <source>
        <dbReference type="ARBA" id="ARBA00023125"/>
    </source>
</evidence>
<dbReference type="Gene3D" id="1.10.10.10">
    <property type="entry name" value="Winged helix-like DNA-binding domain superfamily/Winged helix DNA-binding domain"/>
    <property type="match status" value="1"/>
</dbReference>
<dbReference type="KEGG" id="bsto:C0V70_01235"/>
<name>A0A2K9NMK4_BACTC</name>
<dbReference type="Gene3D" id="3.30.980.40">
    <property type="match status" value="1"/>
</dbReference>
<dbReference type="InterPro" id="IPR027417">
    <property type="entry name" value="P-loop_NTPase"/>
</dbReference>
<dbReference type="Proteomes" id="UP000235584">
    <property type="component" value="Chromosome"/>
</dbReference>
<keyword evidence="6" id="KW-1185">Reference proteome</keyword>
<evidence type="ECO:0000256" key="3">
    <source>
        <dbReference type="ARBA" id="ARBA00022840"/>
    </source>
</evidence>
<dbReference type="InterPro" id="IPR050206">
    <property type="entry name" value="FtsK/SpoIIIE/SftA"/>
</dbReference>
<dbReference type="Gene3D" id="3.40.50.300">
    <property type="entry name" value="P-loop containing nucleotide triphosphate hydrolases"/>
    <property type="match status" value="1"/>
</dbReference>
<reference evidence="5 6" key="1">
    <citation type="submission" date="2018-01" db="EMBL/GenBank/DDBJ databases">
        <title>Complete genome sequence of Bacteriovorax stolpii DSM12778.</title>
        <authorList>
            <person name="Tang B."/>
            <person name="Chang J."/>
        </authorList>
    </citation>
    <scope>NUCLEOTIDE SEQUENCE [LARGE SCALE GENOMIC DNA]</scope>
    <source>
        <strain evidence="5 6">DSM 12778</strain>
    </source>
</reference>
<evidence type="ECO:0000256" key="2">
    <source>
        <dbReference type="ARBA" id="ARBA00022741"/>
    </source>
</evidence>
<dbReference type="SMART" id="SM00382">
    <property type="entry name" value="AAA"/>
    <property type="match status" value="1"/>
</dbReference>
<dbReference type="InterPro" id="IPR036388">
    <property type="entry name" value="WH-like_DNA-bd_sf"/>
</dbReference>
<dbReference type="InterPro" id="IPR003593">
    <property type="entry name" value="AAA+_ATPase"/>
</dbReference>
<dbReference type="SUPFAM" id="SSF52540">
    <property type="entry name" value="P-loop containing nucleoside triphosphate hydrolases"/>
    <property type="match status" value="1"/>
</dbReference>
<dbReference type="Pfam" id="PF09397">
    <property type="entry name" value="FtsK_gamma"/>
    <property type="match status" value="1"/>
</dbReference>
<dbReference type="InterPro" id="IPR041027">
    <property type="entry name" value="FtsK_alpha"/>
</dbReference>
<keyword evidence="3" id="KW-0067">ATP-binding</keyword>
<dbReference type="PROSITE" id="PS50901">
    <property type="entry name" value="FTSK"/>
    <property type="match status" value="1"/>
</dbReference>
<dbReference type="PANTHER" id="PTHR22683">
    <property type="entry name" value="SPORULATION PROTEIN RELATED"/>
    <property type="match status" value="1"/>
</dbReference>
<dbReference type="AlphaFoldDB" id="A0A2K9NMK4"/>
<proteinExistence type="inferred from homology"/>
<keyword evidence="5" id="KW-0131">Cell cycle</keyword>
<keyword evidence="4" id="KW-0238">DNA-binding</keyword>
<keyword evidence="2" id="KW-0547">Nucleotide-binding</keyword>
<dbReference type="InterPro" id="IPR018541">
    <property type="entry name" value="Ftsk_gamma"/>
</dbReference>
<dbReference type="GO" id="GO:0051301">
    <property type="term" value="P:cell division"/>
    <property type="evidence" value="ECO:0007669"/>
    <property type="project" value="UniProtKB-KW"/>
</dbReference>
<keyword evidence="5" id="KW-0132">Cell division</keyword>
<accession>A0A2K9NMK4</accession>
<dbReference type="Pfam" id="PF01580">
    <property type="entry name" value="FtsK_SpoIIIE"/>
    <property type="match status" value="1"/>
</dbReference>
<dbReference type="SMART" id="SM00843">
    <property type="entry name" value="Ftsk_gamma"/>
    <property type="match status" value="1"/>
</dbReference>
<dbReference type="InterPro" id="IPR036390">
    <property type="entry name" value="WH_DNA-bd_sf"/>
</dbReference>
<dbReference type="SUPFAM" id="SSF46785">
    <property type="entry name" value="Winged helix' DNA-binding domain"/>
    <property type="match status" value="1"/>
</dbReference>